<dbReference type="KEGG" id="tpla:ElP_54630"/>
<dbReference type="Pfam" id="PF14094">
    <property type="entry name" value="DUF4272"/>
    <property type="match status" value="1"/>
</dbReference>
<evidence type="ECO:0000313" key="2">
    <source>
        <dbReference type="Proteomes" id="UP000317835"/>
    </source>
</evidence>
<dbReference type="InterPro" id="IPR025368">
    <property type="entry name" value="DUF4272"/>
</dbReference>
<gene>
    <name evidence="1" type="ORF">ElP_54630</name>
</gene>
<proteinExistence type="predicted"/>
<keyword evidence="2" id="KW-1185">Reference proteome</keyword>
<dbReference type="EMBL" id="CP036426">
    <property type="protein sequence ID" value="QDV37523.1"/>
    <property type="molecule type" value="Genomic_DNA"/>
</dbReference>
<dbReference type="AlphaFoldDB" id="A0A518H9K3"/>
<accession>A0A518H9K3</accession>
<organism evidence="1 2">
    <name type="scientific">Tautonia plasticadhaerens</name>
    <dbReference type="NCBI Taxonomy" id="2527974"/>
    <lineage>
        <taxon>Bacteria</taxon>
        <taxon>Pseudomonadati</taxon>
        <taxon>Planctomycetota</taxon>
        <taxon>Planctomycetia</taxon>
        <taxon>Isosphaerales</taxon>
        <taxon>Isosphaeraceae</taxon>
        <taxon>Tautonia</taxon>
    </lineage>
</organism>
<sequence>MLLWALGRVEELGWPVGMCDVPHLVELVKPFEGSSELVTGGTLRPASEILDEQDLIMRVHWAVRDAWLKGHMVPEHLDWSEGGEPVDVSECAAVGVVEQRHHALNWLVRFLDADWDEVDTPT</sequence>
<evidence type="ECO:0008006" key="3">
    <source>
        <dbReference type="Google" id="ProtNLM"/>
    </source>
</evidence>
<dbReference type="Proteomes" id="UP000317835">
    <property type="component" value="Chromosome"/>
</dbReference>
<reference evidence="1 2" key="1">
    <citation type="submission" date="2019-02" db="EMBL/GenBank/DDBJ databases">
        <title>Deep-cultivation of Planctomycetes and their phenomic and genomic characterization uncovers novel biology.</title>
        <authorList>
            <person name="Wiegand S."/>
            <person name="Jogler M."/>
            <person name="Boedeker C."/>
            <person name="Pinto D."/>
            <person name="Vollmers J."/>
            <person name="Rivas-Marin E."/>
            <person name="Kohn T."/>
            <person name="Peeters S.H."/>
            <person name="Heuer A."/>
            <person name="Rast P."/>
            <person name="Oberbeckmann S."/>
            <person name="Bunk B."/>
            <person name="Jeske O."/>
            <person name="Meyerdierks A."/>
            <person name="Storesund J.E."/>
            <person name="Kallscheuer N."/>
            <person name="Luecker S."/>
            <person name="Lage O.M."/>
            <person name="Pohl T."/>
            <person name="Merkel B.J."/>
            <person name="Hornburger P."/>
            <person name="Mueller R.-W."/>
            <person name="Bruemmer F."/>
            <person name="Labrenz M."/>
            <person name="Spormann A.M."/>
            <person name="Op den Camp H."/>
            <person name="Overmann J."/>
            <person name="Amann R."/>
            <person name="Jetten M.S.M."/>
            <person name="Mascher T."/>
            <person name="Medema M.H."/>
            <person name="Devos D.P."/>
            <person name="Kaster A.-K."/>
            <person name="Ovreas L."/>
            <person name="Rohde M."/>
            <person name="Galperin M.Y."/>
            <person name="Jogler C."/>
        </authorList>
    </citation>
    <scope>NUCLEOTIDE SEQUENCE [LARGE SCALE GENOMIC DNA]</scope>
    <source>
        <strain evidence="1 2">ElP</strain>
    </source>
</reference>
<name>A0A518H9K3_9BACT</name>
<evidence type="ECO:0000313" key="1">
    <source>
        <dbReference type="EMBL" id="QDV37523.1"/>
    </source>
</evidence>
<protein>
    <recommendedName>
        <fullName evidence="3">DUF4272 domain-containing protein</fullName>
    </recommendedName>
</protein>